<dbReference type="SUPFAM" id="SSF57667">
    <property type="entry name" value="beta-beta-alpha zinc fingers"/>
    <property type="match status" value="1"/>
</dbReference>
<dbReference type="GO" id="GO:0005634">
    <property type="term" value="C:nucleus"/>
    <property type="evidence" value="ECO:0007669"/>
    <property type="project" value="UniProtKB-SubCell"/>
</dbReference>
<gene>
    <name evidence="10" type="ORF">Micbo1qcDRAFT_26161</name>
</gene>
<dbReference type="PROSITE" id="PS00028">
    <property type="entry name" value="ZINC_FINGER_C2H2_1"/>
    <property type="match status" value="2"/>
</dbReference>
<evidence type="ECO:0000256" key="8">
    <source>
        <dbReference type="SAM" id="MobiDB-lite"/>
    </source>
</evidence>
<dbReference type="EMBL" id="KQ964246">
    <property type="protein sequence ID" value="KXJ95404.1"/>
    <property type="molecule type" value="Genomic_DNA"/>
</dbReference>
<evidence type="ECO:0000259" key="9">
    <source>
        <dbReference type="PROSITE" id="PS50157"/>
    </source>
</evidence>
<evidence type="ECO:0000256" key="3">
    <source>
        <dbReference type="ARBA" id="ARBA00022737"/>
    </source>
</evidence>
<proteinExistence type="predicted"/>
<feature type="region of interest" description="Disordered" evidence="8">
    <location>
        <begin position="238"/>
        <end position="298"/>
    </location>
</feature>
<keyword evidence="4 7" id="KW-0863">Zinc-finger</keyword>
<dbReference type="GO" id="GO:0008270">
    <property type="term" value="F:zinc ion binding"/>
    <property type="evidence" value="ECO:0007669"/>
    <property type="project" value="UniProtKB-KW"/>
</dbReference>
<keyword evidence="3" id="KW-0677">Repeat</keyword>
<evidence type="ECO:0000256" key="4">
    <source>
        <dbReference type="ARBA" id="ARBA00022771"/>
    </source>
</evidence>
<dbReference type="GO" id="GO:0006351">
    <property type="term" value="P:DNA-templated transcription"/>
    <property type="evidence" value="ECO:0007669"/>
    <property type="project" value="InterPro"/>
</dbReference>
<dbReference type="SMART" id="SM00355">
    <property type="entry name" value="ZnF_C2H2"/>
    <property type="match status" value="2"/>
</dbReference>
<name>A0A136JE38_9PEZI</name>
<evidence type="ECO:0000256" key="7">
    <source>
        <dbReference type="PROSITE-ProRule" id="PRU00042"/>
    </source>
</evidence>
<keyword evidence="2" id="KW-0479">Metal-binding</keyword>
<dbReference type="GO" id="GO:0000978">
    <property type="term" value="F:RNA polymerase II cis-regulatory region sequence-specific DNA binding"/>
    <property type="evidence" value="ECO:0007669"/>
    <property type="project" value="InterPro"/>
</dbReference>
<feature type="compositionally biased region" description="Basic and acidic residues" evidence="8">
    <location>
        <begin position="40"/>
        <end position="57"/>
    </location>
</feature>
<accession>A0A136JE38</accession>
<evidence type="ECO:0000313" key="10">
    <source>
        <dbReference type="EMBL" id="KXJ95404.1"/>
    </source>
</evidence>
<dbReference type="InParanoid" id="A0A136JE38"/>
<feature type="domain" description="C2H2-type" evidence="9">
    <location>
        <begin position="124"/>
        <end position="153"/>
    </location>
</feature>
<evidence type="ECO:0000256" key="5">
    <source>
        <dbReference type="ARBA" id="ARBA00022833"/>
    </source>
</evidence>
<dbReference type="InterPro" id="IPR051059">
    <property type="entry name" value="VerF-like"/>
</dbReference>
<feature type="compositionally biased region" description="Polar residues" evidence="8">
    <location>
        <begin position="650"/>
        <end position="663"/>
    </location>
</feature>
<reference evidence="11" key="1">
    <citation type="submission" date="2016-02" db="EMBL/GenBank/DDBJ databases">
        <title>Draft genome sequence of Microdochium bolleyi, a fungal endophyte of beachgrass.</title>
        <authorList>
            <consortium name="DOE Joint Genome Institute"/>
            <person name="David A.S."/>
            <person name="May G."/>
            <person name="Haridas S."/>
            <person name="Lim J."/>
            <person name="Wang M."/>
            <person name="Labutti K."/>
            <person name="Lipzen A."/>
            <person name="Barry K."/>
            <person name="Grigoriev I.V."/>
        </authorList>
    </citation>
    <scope>NUCLEOTIDE SEQUENCE [LARGE SCALE GENOMIC DNA]</scope>
    <source>
        <strain evidence="11">J235TASD1</strain>
    </source>
</reference>
<dbReference type="InterPro" id="IPR036236">
    <property type="entry name" value="Znf_C2H2_sf"/>
</dbReference>
<dbReference type="STRING" id="196109.A0A136JE38"/>
<dbReference type="InterPro" id="IPR007219">
    <property type="entry name" value="XnlR_reg_dom"/>
</dbReference>
<feature type="compositionally biased region" description="Polar residues" evidence="8">
    <location>
        <begin position="274"/>
        <end position="294"/>
    </location>
</feature>
<dbReference type="FunCoup" id="A0A136JE38">
    <property type="interactions" value="17"/>
</dbReference>
<keyword evidence="6" id="KW-0539">Nucleus</keyword>
<evidence type="ECO:0000313" key="11">
    <source>
        <dbReference type="Proteomes" id="UP000070501"/>
    </source>
</evidence>
<evidence type="ECO:0000256" key="2">
    <source>
        <dbReference type="ARBA" id="ARBA00022723"/>
    </source>
</evidence>
<dbReference type="GO" id="GO:0000981">
    <property type="term" value="F:DNA-binding transcription factor activity, RNA polymerase II-specific"/>
    <property type="evidence" value="ECO:0007669"/>
    <property type="project" value="InterPro"/>
</dbReference>
<evidence type="ECO:0000256" key="6">
    <source>
        <dbReference type="ARBA" id="ARBA00023242"/>
    </source>
</evidence>
<dbReference type="Proteomes" id="UP000070501">
    <property type="component" value="Unassembled WGS sequence"/>
</dbReference>
<keyword evidence="5" id="KW-0862">Zinc</keyword>
<dbReference type="PROSITE" id="PS50157">
    <property type="entry name" value="ZINC_FINGER_C2H2_2"/>
    <property type="match status" value="2"/>
</dbReference>
<dbReference type="GO" id="GO:0000785">
    <property type="term" value="C:chromatin"/>
    <property type="evidence" value="ECO:0007669"/>
    <property type="project" value="TreeGrafter"/>
</dbReference>
<dbReference type="InterPro" id="IPR013087">
    <property type="entry name" value="Znf_C2H2_type"/>
</dbReference>
<dbReference type="AlphaFoldDB" id="A0A136JE38"/>
<organism evidence="10 11">
    <name type="scientific">Microdochium bolleyi</name>
    <dbReference type="NCBI Taxonomy" id="196109"/>
    <lineage>
        <taxon>Eukaryota</taxon>
        <taxon>Fungi</taxon>
        <taxon>Dikarya</taxon>
        <taxon>Ascomycota</taxon>
        <taxon>Pezizomycotina</taxon>
        <taxon>Sordariomycetes</taxon>
        <taxon>Xylariomycetidae</taxon>
        <taxon>Xylariales</taxon>
        <taxon>Microdochiaceae</taxon>
        <taxon>Microdochium</taxon>
    </lineage>
</organism>
<sequence length="1046" mass="115809">MTSLILPQSQNVNSVLPHALAGPSMAQIHNMGVQHGTGVEADRSRMRGPSEDRHSEENESDQGGDAQGKNDGDSNSDGPSRKRRRSRKGLEKKFECPTEGCGKSYSRAEHLYRHQLNHAPKQIYRCDFPDCNRTFVRLDLCNRHKDRHSAKGSTLSRRDSMVGQSSPVESVRLQLGGTNSPASPEISRPPSGFSKSHKAGFPFPSGRDANGSSFSPVGGTAAIGYPAAGASNNAGSYPNHESGAYGNGNGGHNSPGSRRHSQQANSGAYGVLSPVSTQHGGYHSQQSHTPQSSAALPYVAPQNFPPFSLPPSDFSAASVSNTPQDVVHGFEPDVSGDFGDPNQNQSSSDMMLLDQIGAQPTTIPVFGEGFSNKSPYSSIPDDLVAYLFSTTAPDASPTMGHMMSGNQYSSYGDYQTQYSVPYYGPENGQLGFFPPSNQPQQIMSVTNLLDQNLPESILSEEKSQEIFDFIKDRFHENDHAPVERQRDNILEGDRSDDSHMLSRRMMQQYIGSYWLHFSDQVPILHKPTFLPDKTPNLLLLAVISIGAACLDRTHSPQVTRAGAQLSNFLAWHLRWEIFMDVNFRPPAKLWIFQALILLELYEKMYSTRELHERAHIHHATTITLMRRGRSLIGRSAMDSPPNLRDDKSGVNGSRHSSTSAQAQTPDEWWNHWITNETTRRTAFAAFLFDSIHATMFGHSTVMVAHEMRLPLPCDDQLWKATSGAEVGRIESNLMSNGIKPISFLEGLKRTLGSQEVRTNPFGRQILMAGLLSVSWHMNQRDLQISTLGNGITQALGGRDRWRSTLTRAFDSWKTEFDKSIQQIEAAADPYSYEKRGESHIVFESRNVLHHLAHMAMHVDIVDCQIFARAKRLLGRAIGSHDLNSAQRRMRDQWAPSAKARDATFYALKFLCSVLLNEETSSPQSDGTGSVTGVAYVARDDVLLNRPWVMYFAALCIWCYGYALEGPCPQIPAPSSQHEKVDQMRNYLQRLGSVSSPEDLKLMRGINQNSALLMVLKDSFASTRWELLHEGANLLGNCIQLNATPAP</sequence>
<feature type="domain" description="C2H2-type" evidence="9">
    <location>
        <begin position="94"/>
        <end position="123"/>
    </location>
</feature>
<feature type="region of interest" description="Disordered" evidence="8">
    <location>
        <begin position="174"/>
        <end position="212"/>
    </location>
</feature>
<dbReference type="Pfam" id="PF04082">
    <property type="entry name" value="Fungal_trans"/>
    <property type="match status" value="1"/>
</dbReference>
<dbReference type="PANTHER" id="PTHR40626:SF11">
    <property type="entry name" value="ZINC FINGER PROTEIN YPR022C"/>
    <property type="match status" value="1"/>
</dbReference>
<comment type="subcellular location">
    <subcellularLocation>
        <location evidence="1">Nucleus</location>
    </subcellularLocation>
</comment>
<feature type="region of interest" description="Disordered" evidence="8">
    <location>
        <begin position="37"/>
        <end position="101"/>
    </location>
</feature>
<dbReference type="PANTHER" id="PTHR40626">
    <property type="entry name" value="MIP31509P"/>
    <property type="match status" value="1"/>
</dbReference>
<keyword evidence="11" id="KW-1185">Reference proteome</keyword>
<dbReference type="OrthoDB" id="427030at2759"/>
<protein>
    <submittedName>
        <fullName evidence="10">Fungal-specific transcription factor domain-domain-containing protein</fullName>
    </submittedName>
</protein>
<evidence type="ECO:0000256" key="1">
    <source>
        <dbReference type="ARBA" id="ARBA00004123"/>
    </source>
</evidence>
<dbReference type="CDD" id="cd12148">
    <property type="entry name" value="fungal_TF_MHR"/>
    <property type="match status" value="1"/>
</dbReference>
<dbReference type="Pfam" id="PF00096">
    <property type="entry name" value="zf-C2H2"/>
    <property type="match status" value="1"/>
</dbReference>
<feature type="region of interest" description="Disordered" evidence="8">
    <location>
        <begin position="633"/>
        <end position="663"/>
    </location>
</feature>
<dbReference type="Gene3D" id="3.30.160.60">
    <property type="entry name" value="Classic Zinc Finger"/>
    <property type="match status" value="1"/>
</dbReference>